<reference evidence="3 4" key="1">
    <citation type="submission" date="2016-11" db="EMBL/GenBank/DDBJ databases">
        <authorList>
            <person name="Jaros S."/>
            <person name="Januszkiewicz K."/>
            <person name="Wedrychowicz H."/>
        </authorList>
    </citation>
    <scope>NUCLEOTIDE SEQUENCE [LARGE SCALE GENOMIC DNA]</scope>
    <source>
        <strain evidence="3 4">DSM 13106</strain>
    </source>
</reference>
<name>A0A1M5XXR4_9FIRM</name>
<dbReference type="Pfam" id="PF07670">
    <property type="entry name" value="Gate"/>
    <property type="match status" value="1"/>
</dbReference>
<accession>A0A1M5XXR4</accession>
<organism evidence="3 4">
    <name type="scientific">Sporanaerobacter acetigenes DSM 13106</name>
    <dbReference type="NCBI Taxonomy" id="1123281"/>
    <lineage>
        <taxon>Bacteria</taxon>
        <taxon>Bacillati</taxon>
        <taxon>Bacillota</taxon>
        <taxon>Tissierellia</taxon>
        <taxon>Tissierellales</taxon>
        <taxon>Sporanaerobacteraceae</taxon>
        <taxon>Sporanaerobacter</taxon>
    </lineage>
</organism>
<keyword evidence="1" id="KW-1133">Transmembrane helix</keyword>
<feature type="transmembrane region" description="Helical" evidence="1">
    <location>
        <begin position="6"/>
        <end position="26"/>
    </location>
</feature>
<dbReference type="AlphaFoldDB" id="A0A1M5XXR4"/>
<keyword evidence="1" id="KW-0472">Membrane</keyword>
<dbReference type="NCBIfam" id="TIGR02871">
    <property type="entry name" value="spore_ylbJ"/>
    <property type="match status" value="1"/>
</dbReference>
<sequence length="405" mass="45385">MQIKKNNISTIIYILISLFVLYNIIIHPQDCIKAASKGLLAWINIVVPSLFPFLVISELLIGLGFVDFIGVLLEPLMVPIFNVSGKGAFPFAMSITSGYPVGVKLVTRLRKDKKISKSEAQRLLSFSSTSGPLFMIGAISTGMLNNPLISPLIVYPHYLGAIAVGVLFRFYKMKDEKINSSPNKNLFKNAFRKLFQAKNKDNRNLGKILSDGVINGVSSIIIVGGFIVFYSVLVEILYISNFFNIFTEIFNIILPLNLNPEVIKGLLTGMLEITIGCKEIAELNGVSLLFKIVIINFLISWSGFSIHSQAMSFINSTDLNSKLYMFSKLLHGLFSAGFSYLLYNLKYKNIVYTSFSFETNYLEIITFPKWLDTLKISLQLGLYMLIFALLYGFIMSSINNIILNK</sequence>
<feature type="transmembrane region" description="Helical" evidence="1">
    <location>
        <begin position="38"/>
        <end position="63"/>
    </location>
</feature>
<dbReference type="EMBL" id="FQXR01000008">
    <property type="protein sequence ID" value="SHI04605.1"/>
    <property type="molecule type" value="Genomic_DNA"/>
</dbReference>
<feature type="transmembrane region" description="Helical" evidence="1">
    <location>
        <begin position="323"/>
        <end position="343"/>
    </location>
</feature>
<dbReference type="STRING" id="1123281.SAMN02745180_01887"/>
<protein>
    <submittedName>
        <fullName evidence="3">Sporulation integral membrane protein YlbJ</fullName>
    </submittedName>
</protein>
<feature type="transmembrane region" description="Helical" evidence="1">
    <location>
        <begin position="152"/>
        <end position="171"/>
    </location>
</feature>
<keyword evidence="1" id="KW-0812">Transmembrane</keyword>
<proteinExistence type="predicted"/>
<evidence type="ECO:0000256" key="1">
    <source>
        <dbReference type="SAM" id="Phobius"/>
    </source>
</evidence>
<feature type="transmembrane region" description="Helical" evidence="1">
    <location>
        <begin position="208"/>
        <end position="230"/>
    </location>
</feature>
<dbReference type="InterPro" id="IPR014226">
    <property type="entry name" value="Spore_IM_YlbJ"/>
</dbReference>
<feature type="transmembrane region" description="Helical" evidence="1">
    <location>
        <begin position="280"/>
        <end position="303"/>
    </location>
</feature>
<feature type="transmembrane region" description="Helical" evidence="1">
    <location>
        <begin position="123"/>
        <end position="140"/>
    </location>
</feature>
<dbReference type="Proteomes" id="UP000184389">
    <property type="component" value="Unassembled WGS sequence"/>
</dbReference>
<dbReference type="OrthoDB" id="1645614at2"/>
<feature type="transmembrane region" description="Helical" evidence="1">
    <location>
        <begin position="83"/>
        <end position="102"/>
    </location>
</feature>
<dbReference type="RefSeq" id="WP_072744543.1">
    <property type="nucleotide sequence ID" value="NZ_FQXR01000008.1"/>
</dbReference>
<keyword evidence="4" id="KW-1185">Reference proteome</keyword>
<evidence type="ECO:0000313" key="3">
    <source>
        <dbReference type="EMBL" id="SHI04605.1"/>
    </source>
</evidence>
<evidence type="ECO:0000259" key="2">
    <source>
        <dbReference type="Pfam" id="PF07670"/>
    </source>
</evidence>
<gene>
    <name evidence="3" type="ORF">SAMN02745180_01887</name>
</gene>
<feature type="domain" description="Nucleoside transporter/FeoB GTPase Gate" evidence="2">
    <location>
        <begin position="46"/>
        <end position="155"/>
    </location>
</feature>
<dbReference type="InterPro" id="IPR011642">
    <property type="entry name" value="Gate_dom"/>
</dbReference>
<evidence type="ECO:0000313" key="4">
    <source>
        <dbReference type="Proteomes" id="UP000184389"/>
    </source>
</evidence>
<feature type="transmembrane region" description="Helical" evidence="1">
    <location>
        <begin position="380"/>
        <end position="403"/>
    </location>
</feature>